<dbReference type="InterPro" id="IPR033485">
    <property type="entry name" value="EMSY-LIKE_plant"/>
</dbReference>
<dbReference type="SMART" id="SM00743">
    <property type="entry name" value="Agenet"/>
    <property type="match status" value="1"/>
</dbReference>
<protein>
    <recommendedName>
        <fullName evidence="4">ENT domain-containing protein</fullName>
    </recommendedName>
</protein>
<dbReference type="SUPFAM" id="SSF158639">
    <property type="entry name" value="ENT-like"/>
    <property type="match status" value="1"/>
</dbReference>
<dbReference type="InterPro" id="IPR005491">
    <property type="entry name" value="ENT_dom"/>
</dbReference>
<dbReference type="Pfam" id="PF03735">
    <property type="entry name" value="ENT"/>
    <property type="match status" value="1"/>
</dbReference>
<evidence type="ECO:0000256" key="1">
    <source>
        <dbReference type="ARBA" id="ARBA00004123"/>
    </source>
</evidence>
<keyword evidence="2" id="KW-0539">Nucleus</keyword>
<dbReference type="InterPro" id="IPR014002">
    <property type="entry name" value="Agenet_dom_plant"/>
</dbReference>
<evidence type="ECO:0000313" key="6">
    <source>
        <dbReference type="Proteomes" id="UP001443914"/>
    </source>
</evidence>
<dbReference type="PANTHER" id="PTHR33432:SF33">
    <property type="entry name" value="OS03G0796400 PROTEIN"/>
    <property type="match status" value="1"/>
</dbReference>
<comment type="subcellular location">
    <subcellularLocation>
        <location evidence="1">Nucleus</location>
    </subcellularLocation>
</comment>
<comment type="caution">
    <text evidence="5">The sequence shown here is derived from an EMBL/GenBank/DDBJ whole genome shotgun (WGS) entry which is preliminary data.</text>
</comment>
<reference evidence="5" key="1">
    <citation type="submission" date="2024-03" db="EMBL/GenBank/DDBJ databases">
        <title>WGS assembly of Saponaria officinalis var. Norfolk2.</title>
        <authorList>
            <person name="Jenkins J."/>
            <person name="Shu S."/>
            <person name="Grimwood J."/>
            <person name="Barry K."/>
            <person name="Goodstein D."/>
            <person name="Schmutz J."/>
            <person name="Leebens-Mack J."/>
            <person name="Osbourn A."/>
        </authorList>
    </citation>
    <scope>NUCLEOTIDE SEQUENCE [LARGE SCALE GENOMIC DNA]</scope>
    <source>
        <strain evidence="5">JIC</strain>
    </source>
</reference>
<dbReference type="Proteomes" id="UP001443914">
    <property type="component" value="Unassembled WGS sequence"/>
</dbReference>
<dbReference type="PANTHER" id="PTHR33432">
    <property type="entry name" value="PROTEIN EMSY-LIKE 4"/>
    <property type="match status" value="1"/>
</dbReference>
<dbReference type="SMART" id="SM01191">
    <property type="entry name" value="ENT"/>
    <property type="match status" value="1"/>
</dbReference>
<feature type="compositionally biased region" description="Basic and acidic residues" evidence="3">
    <location>
        <begin position="116"/>
        <end position="127"/>
    </location>
</feature>
<dbReference type="Gene3D" id="1.10.1240.40">
    <property type="entry name" value="ENT domain"/>
    <property type="match status" value="1"/>
</dbReference>
<dbReference type="PROSITE" id="PS51138">
    <property type="entry name" value="ENT"/>
    <property type="match status" value="1"/>
</dbReference>
<dbReference type="AlphaFoldDB" id="A0AAW1I232"/>
<name>A0AAW1I232_SAPOF</name>
<dbReference type="GO" id="GO:0050832">
    <property type="term" value="P:defense response to fungus"/>
    <property type="evidence" value="ECO:0007669"/>
    <property type="project" value="InterPro"/>
</dbReference>
<dbReference type="InterPro" id="IPR036142">
    <property type="entry name" value="ENT_dom-like_sf"/>
</dbReference>
<feature type="domain" description="ENT" evidence="4">
    <location>
        <begin position="237"/>
        <end position="302"/>
    </location>
</feature>
<keyword evidence="6" id="KW-1185">Reference proteome</keyword>
<proteinExistence type="predicted"/>
<sequence>MTWSVDDVVEVLHDGYWKVSLIVGVSGEDCYQIQVVGSIDEFRVSKSSIRVRQIWKENEWMLMEKVSGDCEDLVSRMRRRIHMLQQQEQQKQCDYKWQLVPDSSYISKLMKGPLSDSRRHSEDNSERAKKRRAISKEVDLHAIIDDSNYFVGKPCGGASCMNHDGEKLLARAIKPSECVSKISSVGSCSITNAISNSRLNNSSAGCGKDNDCLCSDAESLKTFGYVKGPSVVSRVKQVVRPHDLDLRSYRYFLKTLYASGPLTWDQELLLTNLRKTFCVSNDEHLTELRRLRCGGGLSLRCR</sequence>
<organism evidence="5 6">
    <name type="scientific">Saponaria officinalis</name>
    <name type="common">Common soapwort</name>
    <name type="synonym">Lychnis saponaria</name>
    <dbReference type="NCBI Taxonomy" id="3572"/>
    <lineage>
        <taxon>Eukaryota</taxon>
        <taxon>Viridiplantae</taxon>
        <taxon>Streptophyta</taxon>
        <taxon>Embryophyta</taxon>
        <taxon>Tracheophyta</taxon>
        <taxon>Spermatophyta</taxon>
        <taxon>Magnoliopsida</taxon>
        <taxon>eudicotyledons</taxon>
        <taxon>Gunneridae</taxon>
        <taxon>Pentapetalae</taxon>
        <taxon>Caryophyllales</taxon>
        <taxon>Caryophyllaceae</taxon>
        <taxon>Caryophylleae</taxon>
        <taxon>Saponaria</taxon>
    </lineage>
</organism>
<evidence type="ECO:0000313" key="5">
    <source>
        <dbReference type="EMBL" id="KAK9682653.1"/>
    </source>
</evidence>
<accession>A0AAW1I232</accession>
<feature type="region of interest" description="Disordered" evidence="3">
    <location>
        <begin position="111"/>
        <end position="131"/>
    </location>
</feature>
<gene>
    <name evidence="5" type="ORF">RND81_10G087300</name>
</gene>
<dbReference type="EMBL" id="JBDFQZ010000010">
    <property type="protein sequence ID" value="KAK9682653.1"/>
    <property type="molecule type" value="Genomic_DNA"/>
</dbReference>
<evidence type="ECO:0000256" key="3">
    <source>
        <dbReference type="SAM" id="MobiDB-lite"/>
    </source>
</evidence>
<evidence type="ECO:0000256" key="2">
    <source>
        <dbReference type="ARBA" id="ARBA00023242"/>
    </source>
</evidence>
<evidence type="ECO:0000259" key="4">
    <source>
        <dbReference type="PROSITE" id="PS51138"/>
    </source>
</evidence>
<dbReference type="GO" id="GO:0005634">
    <property type="term" value="C:nucleus"/>
    <property type="evidence" value="ECO:0007669"/>
    <property type="project" value="UniProtKB-SubCell"/>
</dbReference>